<dbReference type="SUPFAM" id="SSF48208">
    <property type="entry name" value="Six-hairpin glycosidases"/>
    <property type="match status" value="1"/>
</dbReference>
<dbReference type="STRING" id="348802.A0A0D2EQW5"/>
<protein>
    <recommendedName>
        <fullName evidence="4 10">Mannan endo-1,6-alpha-mannosidase</fullName>
        <ecNumber evidence="4 10">3.2.1.101</ecNumber>
    </recommendedName>
</protein>
<dbReference type="InterPro" id="IPR008928">
    <property type="entry name" value="6-hairpin_glycosidase_sf"/>
</dbReference>
<accession>A0A0D2EQW5</accession>
<evidence type="ECO:0000256" key="2">
    <source>
        <dbReference type="ARBA" id="ARBA00004308"/>
    </source>
</evidence>
<keyword evidence="15" id="KW-1185">Reference proteome</keyword>
<dbReference type="PANTHER" id="PTHR12145">
    <property type="entry name" value="MANNAN ENDO-1,6-ALPHA-MANNOSIDASE DCW1"/>
    <property type="match status" value="1"/>
</dbReference>
<dbReference type="EC" id="3.2.1.101" evidence="4 10"/>
<keyword evidence="5 13" id="KW-0732">Signal</keyword>
<evidence type="ECO:0000256" key="9">
    <source>
        <dbReference type="ARBA" id="ARBA00023295"/>
    </source>
</evidence>
<keyword evidence="9 10" id="KW-0326">Glycosidase</keyword>
<reference evidence="14 15" key="1">
    <citation type="submission" date="2015-01" db="EMBL/GenBank/DDBJ databases">
        <title>The Genome Sequence of Exophiala xenobiotica CBS118157.</title>
        <authorList>
            <consortium name="The Broad Institute Genomics Platform"/>
            <person name="Cuomo C."/>
            <person name="de Hoog S."/>
            <person name="Gorbushina A."/>
            <person name="Stielow B."/>
            <person name="Teixiera M."/>
            <person name="Abouelleil A."/>
            <person name="Chapman S.B."/>
            <person name="Priest M."/>
            <person name="Young S.K."/>
            <person name="Wortman J."/>
            <person name="Nusbaum C."/>
            <person name="Birren B."/>
        </authorList>
    </citation>
    <scope>NUCLEOTIDE SEQUENCE [LARGE SCALE GENOMIC DNA]</scope>
    <source>
        <strain evidence="14 15">CBS 118157</strain>
    </source>
</reference>
<evidence type="ECO:0000256" key="8">
    <source>
        <dbReference type="ARBA" id="ARBA00023180"/>
    </source>
</evidence>
<dbReference type="GO" id="GO:0009272">
    <property type="term" value="P:fungal-type cell wall biogenesis"/>
    <property type="evidence" value="ECO:0007669"/>
    <property type="project" value="TreeGrafter"/>
</dbReference>
<dbReference type="RefSeq" id="XP_013317714.1">
    <property type="nucleotide sequence ID" value="XM_013462260.1"/>
</dbReference>
<dbReference type="GO" id="GO:0012505">
    <property type="term" value="C:endomembrane system"/>
    <property type="evidence" value="ECO:0007669"/>
    <property type="project" value="UniProtKB-SubCell"/>
</dbReference>
<keyword evidence="12" id="KW-1133">Transmembrane helix</keyword>
<evidence type="ECO:0000256" key="5">
    <source>
        <dbReference type="ARBA" id="ARBA00022729"/>
    </source>
</evidence>
<evidence type="ECO:0000313" key="14">
    <source>
        <dbReference type="EMBL" id="KIW57130.1"/>
    </source>
</evidence>
<keyword evidence="12" id="KW-0812">Transmembrane</keyword>
<comment type="catalytic activity">
    <reaction evidence="1 10">
        <text>Random hydrolysis of (1-&gt;6)-alpha-D-mannosidic linkages in unbranched (1-&gt;6)-mannans.</text>
        <dbReference type="EC" id="3.2.1.101"/>
    </reaction>
</comment>
<dbReference type="EMBL" id="KN847319">
    <property type="protein sequence ID" value="KIW57130.1"/>
    <property type="molecule type" value="Genomic_DNA"/>
</dbReference>
<evidence type="ECO:0000256" key="11">
    <source>
        <dbReference type="SAM" id="MobiDB-lite"/>
    </source>
</evidence>
<comment type="subcellular location">
    <subcellularLocation>
        <location evidence="2">Endomembrane system</location>
    </subcellularLocation>
</comment>
<keyword evidence="6 10" id="KW-0378">Hydrolase</keyword>
<comment type="similarity">
    <text evidence="3 10">Belongs to the glycosyl hydrolase 76 family.</text>
</comment>
<evidence type="ECO:0000256" key="12">
    <source>
        <dbReference type="SAM" id="Phobius"/>
    </source>
</evidence>
<keyword evidence="7 12" id="KW-0472">Membrane</keyword>
<evidence type="ECO:0000256" key="13">
    <source>
        <dbReference type="SAM" id="SignalP"/>
    </source>
</evidence>
<feature type="region of interest" description="Disordered" evidence="11">
    <location>
        <begin position="403"/>
        <end position="425"/>
    </location>
</feature>
<dbReference type="GO" id="GO:0016052">
    <property type="term" value="P:carbohydrate catabolic process"/>
    <property type="evidence" value="ECO:0007669"/>
    <property type="project" value="InterPro"/>
</dbReference>
<feature type="signal peptide" evidence="13">
    <location>
        <begin position="1"/>
        <end position="28"/>
    </location>
</feature>
<keyword evidence="8" id="KW-0325">Glycoprotein</keyword>
<dbReference type="FunFam" id="1.50.10.20:FF:000006">
    <property type="entry name" value="Mannan endo-1,6-alpha-mannosidase"/>
    <property type="match status" value="1"/>
</dbReference>
<evidence type="ECO:0000256" key="10">
    <source>
        <dbReference type="PIRNR" id="PIRNR016302"/>
    </source>
</evidence>
<feature type="chain" id="PRO_5002256952" description="Mannan endo-1,6-alpha-mannosidase" evidence="13">
    <location>
        <begin position="29"/>
        <end position="458"/>
    </location>
</feature>
<dbReference type="HOGENOM" id="CLU_025694_1_2_1"/>
<dbReference type="Pfam" id="PF03663">
    <property type="entry name" value="Glyco_hydro_76"/>
    <property type="match status" value="1"/>
</dbReference>
<evidence type="ECO:0000256" key="6">
    <source>
        <dbReference type="ARBA" id="ARBA00022801"/>
    </source>
</evidence>
<dbReference type="Gene3D" id="1.50.10.20">
    <property type="match status" value="1"/>
</dbReference>
<sequence>MHAMKPSIRRSIGSITLSLLLGVQYVQAISLDVQSTDSIKSAAKIVADEMVSYYTGYRPGDVPGNLPAPYYWWEAGAMFGALIDYWYFTGDDTYNAITTQALLHQVGPGNDFMPPNQTKTEGNDDQAFWGMAALSAAENNYPNPPEDQPQWLALAQAVFNTQAARWDTTSCGGGLKWQIFSFNGGYNYKNTISNGCFFNMGSRLAVYTGNQTYADWADRMWDWCSAIGLRNDQYFFYDGSDDTLNCTALDHLQWTYNAGTFLVGAANMYNFTNGSQIWEERINGIISGINTIFLKNNIIVEQACEEVQTCNIDQRSFKAYLARWIAATIVRAPFTYAQLKPILETSAQAAASVCTGGDKGTSCGLRWNFGSFDGSTGVGEQMSALEVIQSNLITVAPGPVTEVTGGTSKGDPSAGTTSDIGPGDLHKEAVTTADKAGAAIVTVLICLVIMGGAWWMVV</sequence>
<organism evidence="14 15">
    <name type="scientific">Exophiala xenobiotica</name>
    <dbReference type="NCBI Taxonomy" id="348802"/>
    <lineage>
        <taxon>Eukaryota</taxon>
        <taxon>Fungi</taxon>
        <taxon>Dikarya</taxon>
        <taxon>Ascomycota</taxon>
        <taxon>Pezizomycotina</taxon>
        <taxon>Eurotiomycetes</taxon>
        <taxon>Chaetothyriomycetidae</taxon>
        <taxon>Chaetothyriales</taxon>
        <taxon>Herpotrichiellaceae</taxon>
        <taxon>Exophiala</taxon>
    </lineage>
</organism>
<dbReference type="GeneID" id="25327633"/>
<evidence type="ECO:0000313" key="15">
    <source>
        <dbReference type="Proteomes" id="UP000054342"/>
    </source>
</evidence>
<feature type="transmembrane region" description="Helical" evidence="12">
    <location>
        <begin position="436"/>
        <end position="457"/>
    </location>
</feature>
<dbReference type="PANTHER" id="PTHR12145:SF41">
    <property type="entry name" value="MANNAN ENDO-1,6-ALPHA-MANNOSIDASE"/>
    <property type="match status" value="1"/>
</dbReference>
<dbReference type="PIRSF" id="PIRSF016302">
    <property type="entry name" value="Man_a_manosd"/>
    <property type="match status" value="1"/>
</dbReference>
<dbReference type="InterPro" id="IPR005198">
    <property type="entry name" value="Glyco_hydro_76"/>
</dbReference>
<dbReference type="GO" id="GO:0008496">
    <property type="term" value="F:mannan endo-1,6-alpha-mannosidase activity"/>
    <property type="evidence" value="ECO:0007669"/>
    <property type="project" value="UniProtKB-UniRule"/>
</dbReference>
<evidence type="ECO:0000256" key="4">
    <source>
        <dbReference type="ARBA" id="ARBA00012350"/>
    </source>
</evidence>
<proteinExistence type="inferred from homology"/>
<dbReference type="Proteomes" id="UP000054342">
    <property type="component" value="Unassembled WGS sequence"/>
</dbReference>
<dbReference type="OrthoDB" id="4187847at2759"/>
<evidence type="ECO:0000256" key="1">
    <source>
        <dbReference type="ARBA" id="ARBA00001452"/>
    </source>
</evidence>
<dbReference type="AlphaFoldDB" id="A0A0D2EQW5"/>
<name>A0A0D2EQW5_9EURO</name>
<evidence type="ECO:0000256" key="3">
    <source>
        <dbReference type="ARBA" id="ARBA00009699"/>
    </source>
</evidence>
<dbReference type="InterPro" id="IPR014480">
    <property type="entry name" value="Mannan-1_6-alpha_mannosidase"/>
</dbReference>
<evidence type="ECO:0000256" key="7">
    <source>
        <dbReference type="ARBA" id="ARBA00023136"/>
    </source>
</evidence>
<gene>
    <name evidence="14" type="ORF">PV05_05725</name>
</gene>